<dbReference type="Gene3D" id="2.40.70.10">
    <property type="entry name" value="Acid Proteases"/>
    <property type="match status" value="1"/>
</dbReference>
<dbReference type="GO" id="GO:0004190">
    <property type="term" value="F:aspartic-type endopeptidase activity"/>
    <property type="evidence" value="ECO:0007669"/>
    <property type="project" value="InterPro"/>
</dbReference>
<gene>
    <name evidence="2" type="ORF">B0F90DRAFT_524261</name>
</gene>
<proteinExistence type="predicted"/>
<dbReference type="InterPro" id="IPR019103">
    <property type="entry name" value="Peptidase_aspartic_DDI1-type"/>
</dbReference>
<organism evidence="2 3">
    <name type="scientific">Multifurca ochricompacta</name>
    <dbReference type="NCBI Taxonomy" id="376703"/>
    <lineage>
        <taxon>Eukaryota</taxon>
        <taxon>Fungi</taxon>
        <taxon>Dikarya</taxon>
        <taxon>Basidiomycota</taxon>
        <taxon>Agaricomycotina</taxon>
        <taxon>Agaricomycetes</taxon>
        <taxon>Russulales</taxon>
        <taxon>Russulaceae</taxon>
        <taxon>Multifurca</taxon>
    </lineage>
</organism>
<protein>
    <recommendedName>
        <fullName evidence="1">Aspartic peptidase DDI1-type domain-containing protein</fullName>
    </recommendedName>
</protein>
<keyword evidence="3" id="KW-1185">Reference proteome</keyword>
<dbReference type="Proteomes" id="UP001203297">
    <property type="component" value="Unassembled WGS sequence"/>
</dbReference>
<dbReference type="EMBL" id="WTXG01000002">
    <property type="protein sequence ID" value="KAI0307135.1"/>
    <property type="molecule type" value="Genomic_DNA"/>
</dbReference>
<reference evidence="2" key="1">
    <citation type="journal article" date="2022" name="New Phytol.">
        <title>Evolutionary transition to the ectomycorrhizal habit in the genomes of a hyperdiverse lineage of mushroom-forming fungi.</title>
        <authorList>
            <person name="Looney B."/>
            <person name="Miyauchi S."/>
            <person name="Morin E."/>
            <person name="Drula E."/>
            <person name="Courty P.E."/>
            <person name="Kohler A."/>
            <person name="Kuo A."/>
            <person name="LaButti K."/>
            <person name="Pangilinan J."/>
            <person name="Lipzen A."/>
            <person name="Riley R."/>
            <person name="Andreopoulos W."/>
            <person name="He G."/>
            <person name="Johnson J."/>
            <person name="Nolan M."/>
            <person name="Tritt A."/>
            <person name="Barry K.W."/>
            <person name="Grigoriev I.V."/>
            <person name="Nagy L.G."/>
            <person name="Hibbett D."/>
            <person name="Henrissat B."/>
            <person name="Matheny P.B."/>
            <person name="Labbe J."/>
            <person name="Martin F.M."/>
        </authorList>
    </citation>
    <scope>NUCLEOTIDE SEQUENCE</scope>
    <source>
        <strain evidence="2">BPL690</strain>
    </source>
</reference>
<dbReference type="InterPro" id="IPR021109">
    <property type="entry name" value="Peptidase_aspartic_dom_sf"/>
</dbReference>
<dbReference type="SUPFAM" id="SSF50630">
    <property type="entry name" value="Acid proteases"/>
    <property type="match status" value="1"/>
</dbReference>
<dbReference type="Pfam" id="PF09668">
    <property type="entry name" value="Asp_protease"/>
    <property type="match status" value="1"/>
</dbReference>
<name>A0AAD4MBR8_9AGAM</name>
<evidence type="ECO:0000313" key="3">
    <source>
        <dbReference type="Proteomes" id="UP001203297"/>
    </source>
</evidence>
<evidence type="ECO:0000259" key="1">
    <source>
        <dbReference type="Pfam" id="PF09668"/>
    </source>
</evidence>
<feature type="domain" description="Aspartic peptidase DDI1-type" evidence="1">
    <location>
        <begin position="1"/>
        <end position="28"/>
    </location>
</feature>
<sequence>MLYIPVEVNGHPVKAFVDSGAQQTTKPASTLRRMSFVSKAVKSAFFRSTNSRKRAVLRSLMLIYPKCHCQTQIRHLWVSQVRTKPWGHLLWLVQHSLLLLQYCFRLVGIQRALFGH</sequence>
<evidence type="ECO:0000313" key="2">
    <source>
        <dbReference type="EMBL" id="KAI0307135.1"/>
    </source>
</evidence>
<dbReference type="AlphaFoldDB" id="A0AAD4MBR8"/>
<accession>A0AAD4MBR8</accession>
<comment type="caution">
    <text evidence="2">The sequence shown here is derived from an EMBL/GenBank/DDBJ whole genome shotgun (WGS) entry which is preliminary data.</text>
</comment>
<dbReference type="GO" id="GO:0006508">
    <property type="term" value="P:proteolysis"/>
    <property type="evidence" value="ECO:0007669"/>
    <property type="project" value="InterPro"/>
</dbReference>